<organism evidence="1 2">
    <name type="scientific">Dreissena polymorpha</name>
    <name type="common">Zebra mussel</name>
    <name type="synonym">Mytilus polymorpha</name>
    <dbReference type="NCBI Taxonomy" id="45954"/>
    <lineage>
        <taxon>Eukaryota</taxon>
        <taxon>Metazoa</taxon>
        <taxon>Spiralia</taxon>
        <taxon>Lophotrochozoa</taxon>
        <taxon>Mollusca</taxon>
        <taxon>Bivalvia</taxon>
        <taxon>Autobranchia</taxon>
        <taxon>Heteroconchia</taxon>
        <taxon>Euheterodonta</taxon>
        <taxon>Imparidentia</taxon>
        <taxon>Neoheterodontei</taxon>
        <taxon>Myida</taxon>
        <taxon>Dreissenoidea</taxon>
        <taxon>Dreissenidae</taxon>
        <taxon>Dreissena</taxon>
    </lineage>
</organism>
<evidence type="ECO:0000313" key="2">
    <source>
        <dbReference type="Proteomes" id="UP000828390"/>
    </source>
</evidence>
<keyword evidence="2" id="KW-1185">Reference proteome</keyword>
<evidence type="ECO:0000313" key="1">
    <source>
        <dbReference type="EMBL" id="KAH3746871.1"/>
    </source>
</evidence>
<reference evidence="1" key="1">
    <citation type="journal article" date="2019" name="bioRxiv">
        <title>The Genome of the Zebra Mussel, Dreissena polymorpha: A Resource for Invasive Species Research.</title>
        <authorList>
            <person name="McCartney M.A."/>
            <person name="Auch B."/>
            <person name="Kono T."/>
            <person name="Mallez S."/>
            <person name="Zhang Y."/>
            <person name="Obille A."/>
            <person name="Becker A."/>
            <person name="Abrahante J.E."/>
            <person name="Garbe J."/>
            <person name="Badalamenti J.P."/>
            <person name="Herman A."/>
            <person name="Mangelson H."/>
            <person name="Liachko I."/>
            <person name="Sullivan S."/>
            <person name="Sone E.D."/>
            <person name="Koren S."/>
            <person name="Silverstein K.A.T."/>
            <person name="Beckman K.B."/>
            <person name="Gohl D.M."/>
        </authorList>
    </citation>
    <scope>NUCLEOTIDE SEQUENCE</scope>
    <source>
        <strain evidence="1">Duluth1</strain>
        <tissue evidence="1">Whole animal</tissue>
    </source>
</reference>
<dbReference type="Proteomes" id="UP000828390">
    <property type="component" value="Unassembled WGS sequence"/>
</dbReference>
<sequence>MLIDSIQIEGEPIHRRYTAQILDDGLQRLSIINGCQFMIFEDDPESDENV</sequence>
<proteinExistence type="predicted"/>
<dbReference type="AlphaFoldDB" id="A0A9D4DDI9"/>
<dbReference type="EMBL" id="JAIWYP010000010">
    <property type="protein sequence ID" value="KAH3746871.1"/>
    <property type="molecule type" value="Genomic_DNA"/>
</dbReference>
<reference evidence="1" key="2">
    <citation type="submission" date="2020-11" db="EMBL/GenBank/DDBJ databases">
        <authorList>
            <person name="McCartney M.A."/>
            <person name="Auch B."/>
            <person name="Kono T."/>
            <person name="Mallez S."/>
            <person name="Becker A."/>
            <person name="Gohl D.M."/>
            <person name="Silverstein K.A.T."/>
            <person name="Koren S."/>
            <person name="Bechman K.B."/>
            <person name="Herman A."/>
            <person name="Abrahante J.E."/>
            <person name="Garbe J."/>
        </authorList>
    </citation>
    <scope>NUCLEOTIDE SEQUENCE</scope>
    <source>
        <strain evidence="1">Duluth1</strain>
        <tissue evidence="1">Whole animal</tissue>
    </source>
</reference>
<comment type="caution">
    <text evidence="1">The sequence shown here is derived from an EMBL/GenBank/DDBJ whole genome shotgun (WGS) entry which is preliminary data.</text>
</comment>
<gene>
    <name evidence="1" type="ORF">DPMN_181288</name>
</gene>
<accession>A0A9D4DDI9</accession>
<name>A0A9D4DDI9_DREPO</name>
<protein>
    <submittedName>
        <fullName evidence="1">Uncharacterized protein</fullName>
    </submittedName>
</protein>